<dbReference type="InterPro" id="IPR040260">
    <property type="entry name" value="RFA2-like"/>
</dbReference>
<dbReference type="InParanoid" id="T1F304"/>
<keyword evidence="4" id="KW-0238">DNA-binding</keyword>
<dbReference type="Gene3D" id="2.40.50.140">
    <property type="entry name" value="Nucleic acid-binding proteins"/>
    <property type="match status" value="1"/>
</dbReference>
<evidence type="ECO:0000313" key="10">
    <source>
        <dbReference type="Proteomes" id="UP000015101"/>
    </source>
</evidence>
<dbReference type="SUPFAM" id="SSF46785">
    <property type="entry name" value="Winged helix' DNA-binding domain"/>
    <property type="match status" value="1"/>
</dbReference>
<dbReference type="GO" id="GO:0003697">
    <property type="term" value="F:single-stranded DNA binding"/>
    <property type="evidence" value="ECO:0000318"/>
    <property type="project" value="GO_Central"/>
</dbReference>
<dbReference type="GO" id="GO:0006289">
    <property type="term" value="P:nucleotide-excision repair"/>
    <property type="evidence" value="ECO:0000318"/>
    <property type="project" value="GO_Central"/>
</dbReference>
<dbReference type="PANTHER" id="PTHR13989:SF16">
    <property type="entry name" value="REPLICATION PROTEIN A2"/>
    <property type="match status" value="1"/>
</dbReference>
<keyword evidence="5" id="KW-0539">Nucleus</keyword>
<dbReference type="HOGENOM" id="CLU_051033_3_1_1"/>
<dbReference type="FunCoup" id="T1F304">
    <property type="interactions" value="1108"/>
</dbReference>
<dbReference type="FunFam" id="1.10.10.10:FF:000168">
    <property type="entry name" value="Replication protein A 32 kDa subunit"/>
    <property type="match status" value="1"/>
</dbReference>
<organism evidence="9 10">
    <name type="scientific">Helobdella robusta</name>
    <name type="common">Californian leech</name>
    <dbReference type="NCBI Taxonomy" id="6412"/>
    <lineage>
        <taxon>Eukaryota</taxon>
        <taxon>Metazoa</taxon>
        <taxon>Spiralia</taxon>
        <taxon>Lophotrochozoa</taxon>
        <taxon>Annelida</taxon>
        <taxon>Clitellata</taxon>
        <taxon>Hirudinea</taxon>
        <taxon>Rhynchobdellida</taxon>
        <taxon>Glossiphoniidae</taxon>
        <taxon>Helobdella</taxon>
    </lineage>
</organism>
<dbReference type="CDD" id="cd04478">
    <property type="entry name" value="RPA2_DBD_D"/>
    <property type="match status" value="1"/>
</dbReference>
<gene>
    <name evidence="9" type="primary">20203203</name>
    <name evidence="8" type="ORF">HELRODRAFT_170399</name>
</gene>
<feature type="compositionally biased region" description="Gly residues" evidence="6">
    <location>
        <begin position="8"/>
        <end position="18"/>
    </location>
</feature>
<keyword evidence="3" id="KW-0235">DNA replication</keyword>
<name>T1F304_HELRO</name>
<dbReference type="OrthoDB" id="25571at2759"/>
<reference evidence="10" key="1">
    <citation type="submission" date="2012-12" db="EMBL/GenBank/DDBJ databases">
        <authorList>
            <person name="Hellsten U."/>
            <person name="Grimwood J."/>
            <person name="Chapman J.A."/>
            <person name="Shapiro H."/>
            <person name="Aerts A."/>
            <person name="Otillar R.P."/>
            <person name="Terry A.Y."/>
            <person name="Boore J.L."/>
            <person name="Simakov O."/>
            <person name="Marletaz F."/>
            <person name="Cho S.-J."/>
            <person name="Edsinger-Gonzales E."/>
            <person name="Havlak P."/>
            <person name="Kuo D.-H."/>
            <person name="Larsson T."/>
            <person name="Lv J."/>
            <person name="Arendt D."/>
            <person name="Savage R."/>
            <person name="Osoegawa K."/>
            <person name="de Jong P."/>
            <person name="Lindberg D.R."/>
            <person name="Seaver E.C."/>
            <person name="Weisblat D.A."/>
            <person name="Putnam N.H."/>
            <person name="Grigoriev I.V."/>
            <person name="Rokhsar D.S."/>
        </authorList>
    </citation>
    <scope>NUCLEOTIDE SEQUENCE</scope>
</reference>
<dbReference type="PIRSF" id="PIRSF036949">
    <property type="entry name" value="RPA32"/>
    <property type="match status" value="1"/>
</dbReference>
<dbReference type="GeneID" id="20203203"/>
<comment type="similarity">
    <text evidence="2">Belongs to the replication factor A protein 2 family.</text>
</comment>
<dbReference type="CTD" id="20203203"/>
<proteinExistence type="inferred from homology"/>
<dbReference type="Proteomes" id="UP000015101">
    <property type="component" value="Unassembled WGS sequence"/>
</dbReference>
<evidence type="ECO:0000313" key="9">
    <source>
        <dbReference type="EnsemblMetazoa" id="HelroP170399"/>
    </source>
</evidence>
<protein>
    <recommendedName>
        <fullName evidence="7">Replication protein A C-terminal domain-containing protein</fullName>
    </recommendedName>
</protein>
<evidence type="ECO:0000256" key="5">
    <source>
        <dbReference type="ARBA" id="ARBA00023242"/>
    </source>
</evidence>
<dbReference type="InterPro" id="IPR014646">
    <property type="entry name" value="Rfa2/RPA32"/>
</dbReference>
<evidence type="ECO:0000256" key="4">
    <source>
        <dbReference type="ARBA" id="ARBA00023125"/>
    </source>
</evidence>
<dbReference type="InterPro" id="IPR012340">
    <property type="entry name" value="NA-bd_OB-fold"/>
</dbReference>
<dbReference type="EMBL" id="KB096222">
    <property type="protein sequence ID" value="ESO07100.1"/>
    <property type="molecule type" value="Genomic_DNA"/>
</dbReference>
<dbReference type="EnsemblMetazoa" id="HelroT170399">
    <property type="protein sequence ID" value="HelroP170399"/>
    <property type="gene ID" value="HelroG170399"/>
</dbReference>
<dbReference type="STRING" id="6412.T1F304"/>
<dbReference type="OMA" id="SFGNKRY"/>
<dbReference type="InterPro" id="IPR036390">
    <property type="entry name" value="WH_DNA-bd_sf"/>
</dbReference>
<dbReference type="EMBL" id="AMQM01003543">
    <property type="status" value="NOT_ANNOTATED_CDS"/>
    <property type="molecule type" value="Genomic_DNA"/>
</dbReference>
<dbReference type="GO" id="GO:0000781">
    <property type="term" value="C:chromosome, telomeric region"/>
    <property type="evidence" value="ECO:0000318"/>
    <property type="project" value="GO_Central"/>
</dbReference>
<dbReference type="AlphaFoldDB" id="T1F304"/>
<keyword evidence="10" id="KW-1185">Reference proteome</keyword>
<comment type="subcellular location">
    <subcellularLocation>
        <location evidence="1">Nucleus</location>
    </subcellularLocation>
</comment>
<dbReference type="GO" id="GO:0006260">
    <property type="term" value="P:DNA replication"/>
    <property type="evidence" value="ECO:0000318"/>
    <property type="project" value="GO_Central"/>
</dbReference>
<reference evidence="8 10" key="2">
    <citation type="journal article" date="2013" name="Nature">
        <title>Insights into bilaterian evolution from three spiralian genomes.</title>
        <authorList>
            <person name="Simakov O."/>
            <person name="Marletaz F."/>
            <person name="Cho S.J."/>
            <person name="Edsinger-Gonzales E."/>
            <person name="Havlak P."/>
            <person name="Hellsten U."/>
            <person name="Kuo D.H."/>
            <person name="Larsson T."/>
            <person name="Lv J."/>
            <person name="Arendt D."/>
            <person name="Savage R."/>
            <person name="Osoegawa K."/>
            <person name="de Jong P."/>
            <person name="Grimwood J."/>
            <person name="Chapman J.A."/>
            <person name="Shapiro H."/>
            <person name="Aerts A."/>
            <person name="Otillar R.P."/>
            <person name="Terry A.Y."/>
            <person name="Boore J.L."/>
            <person name="Grigoriev I.V."/>
            <person name="Lindberg D.R."/>
            <person name="Seaver E.C."/>
            <person name="Weisblat D.A."/>
            <person name="Putnam N.H."/>
            <person name="Rokhsar D.S."/>
        </authorList>
    </citation>
    <scope>NUCLEOTIDE SEQUENCE</scope>
</reference>
<dbReference type="KEGG" id="hro:HELRODRAFT_170399"/>
<sequence>MWNNAGDYDGGFDQGGGYLSSQSDTQDKKKTRVQHIMPCTLARLMKAEHVEDKFISDGVELNQVSVVALVLSAQETTTNQVYRVDDMTGPIMEVRVFADNDPDMLESDKVPLFRENTYIHAWGHLRSFGGNRNITAFRICQVDDMEELTHHILECTYAHLYHSKELHLMRLKNAHHFQNRTTNPGQQPGMRPRVDGGMNAAATVDAGDMGLTPVQMQVLNLIRTSVEDHGITTTTLSNQLKGLPRKAITEALDFLSSEGHIYSTIDDEHFKATDSI</sequence>
<dbReference type="Pfam" id="PF08784">
    <property type="entry name" value="RPA_C"/>
    <property type="match status" value="1"/>
</dbReference>
<dbReference type="SUPFAM" id="SSF50249">
    <property type="entry name" value="Nucleic acid-binding proteins"/>
    <property type="match status" value="1"/>
</dbReference>
<dbReference type="GO" id="GO:0042162">
    <property type="term" value="F:telomeric DNA binding"/>
    <property type="evidence" value="ECO:0000318"/>
    <property type="project" value="GO_Central"/>
</dbReference>
<reference evidence="9" key="3">
    <citation type="submission" date="2015-06" db="UniProtKB">
        <authorList>
            <consortium name="EnsemblMetazoa"/>
        </authorList>
    </citation>
    <scope>IDENTIFICATION</scope>
</reference>
<dbReference type="InterPro" id="IPR036388">
    <property type="entry name" value="WH-like_DNA-bd_sf"/>
</dbReference>
<dbReference type="PANTHER" id="PTHR13989">
    <property type="entry name" value="REPLICATION PROTEIN A-RELATED"/>
    <property type="match status" value="1"/>
</dbReference>
<evidence type="ECO:0000256" key="1">
    <source>
        <dbReference type="ARBA" id="ARBA00004123"/>
    </source>
</evidence>
<feature type="region of interest" description="Disordered" evidence="6">
    <location>
        <begin position="1"/>
        <end position="31"/>
    </location>
</feature>
<dbReference type="GO" id="GO:0005662">
    <property type="term" value="C:DNA replication factor A complex"/>
    <property type="evidence" value="ECO:0000318"/>
    <property type="project" value="GO_Central"/>
</dbReference>
<feature type="domain" description="Replication protein A C-terminal" evidence="7">
    <location>
        <begin position="180"/>
        <end position="268"/>
    </location>
</feature>
<dbReference type="Gene3D" id="1.10.10.10">
    <property type="entry name" value="Winged helix-like DNA-binding domain superfamily/Winged helix DNA-binding domain"/>
    <property type="match status" value="1"/>
</dbReference>
<evidence type="ECO:0000313" key="8">
    <source>
        <dbReference type="EMBL" id="ESO07100.1"/>
    </source>
</evidence>
<evidence type="ECO:0000256" key="6">
    <source>
        <dbReference type="SAM" id="MobiDB-lite"/>
    </source>
</evidence>
<evidence type="ECO:0000259" key="7">
    <source>
        <dbReference type="Pfam" id="PF08784"/>
    </source>
</evidence>
<dbReference type="GO" id="GO:0000724">
    <property type="term" value="P:double-strand break repair via homologous recombination"/>
    <property type="evidence" value="ECO:0000318"/>
    <property type="project" value="GO_Central"/>
</dbReference>
<accession>T1F304</accession>
<evidence type="ECO:0000256" key="3">
    <source>
        <dbReference type="ARBA" id="ARBA00022705"/>
    </source>
</evidence>
<dbReference type="eggNOG" id="KOG3108">
    <property type="taxonomic scope" value="Eukaryota"/>
</dbReference>
<dbReference type="RefSeq" id="XP_009014478.1">
    <property type="nucleotide sequence ID" value="XM_009016230.1"/>
</dbReference>
<dbReference type="GO" id="GO:0035861">
    <property type="term" value="C:site of double-strand break"/>
    <property type="evidence" value="ECO:0000318"/>
    <property type="project" value="GO_Central"/>
</dbReference>
<dbReference type="InterPro" id="IPR014892">
    <property type="entry name" value="RPA_C"/>
</dbReference>
<evidence type="ECO:0000256" key="2">
    <source>
        <dbReference type="ARBA" id="ARBA00007815"/>
    </source>
</evidence>